<dbReference type="AlphaFoldDB" id="A0A8S1UJN8"/>
<proteinExistence type="predicted"/>
<evidence type="ECO:0000313" key="2">
    <source>
        <dbReference type="Proteomes" id="UP000689195"/>
    </source>
</evidence>
<organism evidence="1 2">
    <name type="scientific">Paramecium pentaurelia</name>
    <dbReference type="NCBI Taxonomy" id="43138"/>
    <lineage>
        <taxon>Eukaryota</taxon>
        <taxon>Sar</taxon>
        <taxon>Alveolata</taxon>
        <taxon>Ciliophora</taxon>
        <taxon>Intramacronucleata</taxon>
        <taxon>Oligohymenophorea</taxon>
        <taxon>Peniculida</taxon>
        <taxon>Parameciidae</taxon>
        <taxon>Paramecium</taxon>
    </lineage>
</organism>
<gene>
    <name evidence="1" type="ORF">PPENT_87.1.T0410005</name>
</gene>
<dbReference type="EMBL" id="CAJJDO010000041">
    <property type="protein sequence ID" value="CAD8164383.1"/>
    <property type="molecule type" value="Genomic_DNA"/>
</dbReference>
<reference evidence="1" key="1">
    <citation type="submission" date="2021-01" db="EMBL/GenBank/DDBJ databases">
        <authorList>
            <consortium name="Genoscope - CEA"/>
            <person name="William W."/>
        </authorList>
    </citation>
    <scope>NUCLEOTIDE SEQUENCE</scope>
</reference>
<keyword evidence="2" id="KW-1185">Reference proteome</keyword>
<dbReference type="Proteomes" id="UP000689195">
    <property type="component" value="Unassembled WGS sequence"/>
</dbReference>
<evidence type="ECO:0000313" key="1">
    <source>
        <dbReference type="EMBL" id="CAD8164383.1"/>
    </source>
</evidence>
<dbReference type="OrthoDB" id="60033at2759"/>
<sequence>MRNSNPIINQNIIWISSTINYLKNKNLLRQNYQDLFRMSQKLTQILLMAILNNFKIGYLKGEEILEYMANTLTFIKLYLFKVQDFFDQRCILDDQLKLRRNKFELIQAYAECIGLMKDFIIRKKLMYELEIRENYANIITSGKKGFYQVMLYLLISNQIYPAGKSYRRSQKKNYSQYLGIIDEVQSQNFDDDINILEVNINDSGQGFMRMSLQLQEKSYILLMEMKRFQNIQFELEWDCRLIDNIQFTFTFC</sequence>
<comment type="caution">
    <text evidence="1">The sequence shown here is derived from an EMBL/GenBank/DDBJ whole genome shotgun (WGS) entry which is preliminary data.</text>
</comment>
<name>A0A8S1UJN8_9CILI</name>
<protein>
    <submittedName>
        <fullName evidence="1">Uncharacterized protein</fullName>
    </submittedName>
</protein>
<accession>A0A8S1UJN8</accession>